<evidence type="ECO:0000256" key="1">
    <source>
        <dbReference type="ARBA" id="ARBA00006479"/>
    </source>
</evidence>
<dbReference type="GO" id="GO:0004340">
    <property type="term" value="F:glucokinase activity"/>
    <property type="evidence" value="ECO:0007669"/>
    <property type="project" value="UniProtKB-EC"/>
</dbReference>
<proteinExistence type="inferred from homology"/>
<dbReference type="PANTHER" id="PTHR18964:SF149">
    <property type="entry name" value="BIFUNCTIONAL UDP-N-ACETYLGLUCOSAMINE 2-EPIMERASE_N-ACETYLMANNOSAMINE KINASE"/>
    <property type="match status" value="1"/>
</dbReference>
<keyword evidence="2" id="KW-0808">Transferase</keyword>
<dbReference type="Pfam" id="PF00480">
    <property type="entry name" value="ROK"/>
    <property type="match status" value="1"/>
</dbReference>
<dbReference type="InterPro" id="IPR000600">
    <property type="entry name" value="ROK"/>
</dbReference>
<evidence type="ECO:0000313" key="2">
    <source>
        <dbReference type="EMBL" id="MBB5057950.1"/>
    </source>
</evidence>
<organism evidence="2 3">
    <name type="scientific">Granulicella aggregans</name>
    <dbReference type="NCBI Taxonomy" id="474949"/>
    <lineage>
        <taxon>Bacteria</taxon>
        <taxon>Pseudomonadati</taxon>
        <taxon>Acidobacteriota</taxon>
        <taxon>Terriglobia</taxon>
        <taxon>Terriglobales</taxon>
        <taxon>Acidobacteriaceae</taxon>
        <taxon>Granulicella</taxon>
    </lineage>
</organism>
<comment type="similarity">
    <text evidence="1">Belongs to the ROK (NagC/XylR) family.</text>
</comment>
<keyword evidence="2" id="KW-0418">Kinase</keyword>
<keyword evidence="3" id="KW-1185">Reference proteome</keyword>
<dbReference type="InterPro" id="IPR036388">
    <property type="entry name" value="WH-like_DNA-bd_sf"/>
</dbReference>
<dbReference type="AlphaFoldDB" id="A0A7W8E584"/>
<reference evidence="2 3" key="1">
    <citation type="submission" date="2020-08" db="EMBL/GenBank/DDBJ databases">
        <title>Genomic Encyclopedia of Type Strains, Phase IV (KMG-V): Genome sequencing to study the core and pangenomes of soil and plant-associated prokaryotes.</title>
        <authorList>
            <person name="Whitman W."/>
        </authorList>
    </citation>
    <scope>NUCLEOTIDE SEQUENCE [LARGE SCALE GENOMIC DNA]</scope>
    <source>
        <strain evidence="2 3">M8UP14</strain>
    </source>
</reference>
<name>A0A7W8E584_9BACT</name>
<evidence type="ECO:0000313" key="3">
    <source>
        <dbReference type="Proteomes" id="UP000540989"/>
    </source>
</evidence>
<dbReference type="SUPFAM" id="SSF46785">
    <property type="entry name" value="Winged helix' DNA-binding domain"/>
    <property type="match status" value="1"/>
</dbReference>
<dbReference type="EC" id="2.7.1.2" evidence="2"/>
<dbReference type="Pfam" id="PF13412">
    <property type="entry name" value="HTH_24"/>
    <property type="match status" value="1"/>
</dbReference>
<gene>
    <name evidence="2" type="ORF">HDF16_002656</name>
</gene>
<dbReference type="Proteomes" id="UP000540989">
    <property type="component" value="Unassembled WGS sequence"/>
</dbReference>
<dbReference type="Gene3D" id="1.10.10.10">
    <property type="entry name" value="Winged helix-like DNA-binding domain superfamily/Winged helix DNA-binding domain"/>
    <property type="match status" value="1"/>
</dbReference>
<protein>
    <submittedName>
        <fullName evidence="2">Glucokinase</fullName>
        <ecNumber evidence="2">2.7.1.2</ecNumber>
    </submittedName>
</protein>
<dbReference type="InterPro" id="IPR043129">
    <property type="entry name" value="ATPase_NBD"/>
</dbReference>
<dbReference type="Gene3D" id="3.30.420.40">
    <property type="match status" value="2"/>
</dbReference>
<accession>A0A7W8E584</accession>
<comment type="caution">
    <text evidence="2">The sequence shown here is derived from an EMBL/GenBank/DDBJ whole genome shotgun (WGS) entry which is preliminary data.</text>
</comment>
<dbReference type="RefSeq" id="WP_184217137.1">
    <property type="nucleotide sequence ID" value="NZ_JACHIP010000003.1"/>
</dbReference>
<dbReference type="PANTHER" id="PTHR18964">
    <property type="entry name" value="ROK (REPRESSOR, ORF, KINASE) FAMILY"/>
    <property type="match status" value="1"/>
</dbReference>
<dbReference type="InterPro" id="IPR036390">
    <property type="entry name" value="WH_DNA-bd_sf"/>
</dbReference>
<sequence length="403" mass="43258">MKKEVTRVGRPPLLRHTNALRVLNLLRECGSCSKADLVRASGLSAPTITNVVADLLASDLIKPLGEGESNGGRPPDMISFKAERGCVLAVEISSKMLSLLLTDLNGKELAYTQMLLEDKKTTPDAICIYIGEEIRRVLRQSKKKKEQLLVLVVGLPAITNVDDGVVMSISTLENWRSVPLREKLSRIVDCLVILENDTNLAAVGERYSGAAQGQDTFILIRIGPNVSAGIVLDGQIFHGSQWSAGEIAYLRLPNTSRRHPTLHEFGELESVLTGAGIVESWRDANSKGSPGARRAVEVNALDVLDLAQAGDITAEKIVQQRAGMVSDIIINLSLILNPGLILLGGEVGEHPALVSAVQRQLQESEFAVTQIDSAKLGSTSVLWGAIAVALGVIPSVLLPEPRA</sequence>
<dbReference type="SUPFAM" id="SSF53067">
    <property type="entry name" value="Actin-like ATPase domain"/>
    <property type="match status" value="1"/>
</dbReference>
<dbReference type="EMBL" id="JACHIP010000003">
    <property type="protein sequence ID" value="MBB5057950.1"/>
    <property type="molecule type" value="Genomic_DNA"/>
</dbReference>